<dbReference type="EMBL" id="JADEXF010000237">
    <property type="protein sequence ID" value="MBE9105110.1"/>
    <property type="molecule type" value="Genomic_DNA"/>
</dbReference>
<protein>
    <submittedName>
        <fullName evidence="1">Uncharacterized protein</fullName>
    </submittedName>
</protein>
<reference evidence="1 2" key="1">
    <citation type="submission" date="2020-10" db="EMBL/GenBank/DDBJ databases">
        <authorList>
            <person name="Castelo-Branco R."/>
            <person name="Eusebio N."/>
            <person name="Adriana R."/>
            <person name="Vieira A."/>
            <person name="Brugerolle De Fraissinette N."/>
            <person name="Rezende De Castro R."/>
            <person name="Schneider M.P."/>
            <person name="Vasconcelos V."/>
            <person name="Leao P.N."/>
        </authorList>
    </citation>
    <scope>NUCLEOTIDE SEQUENCE [LARGE SCALE GENOMIC DNA]</scope>
    <source>
        <strain evidence="1 2">LEGE 07299</strain>
    </source>
</reference>
<evidence type="ECO:0000313" key="1">
    <source>
        <dbReference type="EMBL" id="MBE9105110.1"/>
    </source>
</evidence>
<comment type="caution">
    <text evidence="1">The sequence shown here is derived from an EMBL/GenBank/DDBJ whole genome shotgun (WGS) entry which is preliminary data.</text>
</comment>
<dbReference type="RefSeq" id="WP_194043076.1">
    <property type="nucleotide sequence ID" value="NZ_JADEXF010000237.1"/>
</dbReference>
<name>A0ABR9TYJ4_9NOSO</name>
<sequence>MLRPVCHKTDEHRSYLQALDDFGIAELLAKLSNYCEQQEQESLAALLISQLTQSLDAELVASYLSALAFSLAEGIAFNRHDLLPRLINQKFSASSVDLPDDFANTAKTPRFLYGDKLRWIGSDTDWGTVIGRFYSFAPHLCCWTWRYLIWLSKDSLSAAWISADIAWEEDLEPLEAEPML</sequence>
<keyword evidence="2" id="KW-1185">Reference proteome</keyword>
<proteinExistence type="predicted"/>
<dbReference type="Proteomes" id="UP000647836">
    <property type="component" value="Unassembled WGS sequence"/>
</dbReference>
<organism evidence="1 2">
    <name type="scientific">Nostoc cf. edaphicum LEGE 07299</name>
    <dbReference type="NCBI Taxonomy" id="2777974"/>
    <lineage>
        <taxon>Bacteria</taxon>
        <taxon>Bacillati</taxon>
        <taxon>Cyanobacteriota</taxon>
        <taxon>Cyanophyceae</taxon>
        <taxon>Nostocales</taxon>
        <taxon>Nostocaceae</taxon>
        <taxon>Nostoc</taxon>
    </lineage>
</organism>
<evidence type="ECO:0000313" key="2">
    <source>
        <dbReference type="Proteomes" id="UP000647836"/>
    </source>
</evidence>
<accession>A0ABR9TYJ4</accession>
<gene>
    <name evidence="1" type="ORF">IQ229_09210</name>
</gene>